<dbReference type="Proteomes" id="UP000292052">
    <property type="component" value="Unassembled WGS sequence"/>
</dbReference>
<dbReference type="EMBL" id="QDEB01004657">
    <property type="protein sequence ID" value="RZC42815.1"/>
    <property type="molecule type" value="Genomic_DNA"/>
</dbReference>
<feature type="domain" description="Peptidoglycan binding-like" evidence="3">
    <location>
        <begin position="70"/>
        <end position="100"/>
    </location>
</feature>
<keyword evidence="1" id="KW-0378">Hydrolase</keyword>
<evidence type="ECO:0000259" key="3">
    <source>
        <dbReference type="Pfam" id="PF01471"/>
    </source>
</evidence>
<dbReference type="Pfam" id="PF01471">
    <property type="entry name" value="PG_binding_1"/>
    <property type="match status" value="1"/>
</dbReference>
<keyword evidence="1" id="KW-0645">Protease</keyword>
<feature type="region of interest" description="Disordered" evidence="2">
    <location>
        <begin position="43"/>
        <end position="71"/>
    </location>
</feature>
<organism evidence="4 5">
    <name type="scientific">Asbolus verrucosus</name>
    <name type="common">Desert ironclad beetle</name>
    <dbReference type="NCBI Taxonomy" id="1661398"/>
    <lineage>
        <taxon>Eukaryota</taxon>
        <taxon>Metazoa</taxon>
        <taxon>Ecdysozoa</taxon>
        <taxon>Arthropoda</taxon>
        <taxon>Hexapoda</taxon>
        <taxon>Insecta</taxon>
        <taxon>Pterygota</taxon>
        <taxon>Neoptera</taxon>
        <taxon>Endopterygota</taxon>
        <taxon>Coleoptera</taxon>
        <taxon>Polyphaga</taxon>
        <taxon>Cucujiformia</taxon>
        <taxon>Tenebrionidae</taxon>
        <taxon>Pimeliinae</taxon>
        <taxon>Asbolus</taxon>
    </lineage>
</organism>
<proteinExistence type="predicted"/>
<accession>A0A482WCS0</accession>
<dbReference type="GO" id="GO:0008237">
    <property type="term" value="F:metallopeptidase activity"/>
    <property type="evidence" value="ECO:0007669"/>
    <property type="project" value="UniProtKB-KW"/>
</dbReference>
<dbReference type="SUPFAM" id="SSF47090">
    <property type="entry name" value="PGBD-like"/>
    <property type="match status" value="1"/>
</dbReference>
<keyword evidence="1" id="KW-0482">Metalloprotease</keyword>
<feature type="compositionally biased region" description="Low complexity" evidence="2">
    <location>
        <begin position="43"/>
        <end position="58"/>
    </location>
</feature>
<evidence type="ECO:0000313" key="5">
    <source>
        <dbReference type="Proteomes" id="UP000292052"/>
    </source>
</evidence>
<evidence type="ECO:0000256" key="1">
    <source>
        <dbReference type="ARBA" id="ARBA00023049"/>
    </source>
</evidence>
<sequence>MKKLQSCKEKRIDCNIGGFLPVLIPTAIDVAKASELGTAGYAENNNSSLTETNNSQNLAMPAQSQRRSEFRGGADDALIRFQEFYNLPVDGTLNKETLDLISKPDVMLKII</sequence>
<dbReference type="OrthoDB" id="10498581at2759"/>
<keyword evidence="5" id="KW-1185">Reference proteome</keyword>
<reference evidence="4 5" key="1">
    <citation type="submission" date="2017-03" db="EMBL/GenBank/DDBJ databases">
        <title>Genome of the blue death feigning beetle - Asbolus verrucosus.</title>
        <authorList>
            <person name="Rider S.D."/>
        </authorList>
    </citation>
    <scope>NUCLEOTIDE SEQUENCE [LARGE SCALE GENOMIC DNA]</scope>
    <source>
        <strain evidence="4">Butters</strain>
        <tissue evidence="4">Head and leg muscle</tissue>
    </source>
</reference>
<dbReference type="InterPro" id="IPR036366">
    <property type="entry name" value="PGBDSf"/>
</dbReference>
<name>A0A482WCS0_ASBVE</name>
<gene>
    <name evidence="4" type="ORF">BDFB_010779</name>
</gene>
<protein>
    <submittedName>
        <fullName evidence="4">PG binding 1 domain containing protein</fullName>
    </submittedName>
</protein>
<dbReference type="Gene3D" id="1.10.101.10">
    <property type="entry name" value="PGBD-like superfamily/PGBD"/>
    <property type="match status" value="1"/>
</dbReference>
<comment type="caution">
    <text evidence="4">The sequence shown here is derived from an EMBL/GenBank/DDBJ whole genome shotgun (WGS) entry which is preliminary data.</text>
</comment>
<dbReference type="InterPro" id="IPR002477">
    <property type="entry name" value="Peptidoglycan-bd-like"/>
</dbReference>
<evidence type="ECO:0000256" key="2">
    <source>
        <dbReference type="SAM" id="MobiDB-lite"/>
    </source>
</evidence>
<dbReference type="AlphaFoldDB" id="A0A482WCS0"/>
<evidence type="ECO:0000313" key="4">
    <source>
        <dbReference type="EMBL" id="RZC42815.1"/>
    </source>
</evidence>
<dbReference type="InterPro" id="IPR036365">
    <property type="entry name" value="PGBD-like_sf"/>
</dbReference>